<gene>
    <name evidence="2" type="ORF">EPA93_44150</name>
</gene>
<protein>
    <submittedName>
        <fullName evidence="2">PRD domain-containing protein</fullName>
    </submittedName>
</protein>
<sequence length="132" mass="15115">MEQDIQERLHIYEREGLASHQVVQFVHDMLSWLEQSTHYTCNEETTGPLASHLMLALERVQRGEDLGSAWDLEVHNQARQLSALLPLATYIQQQALQQLHISLPSEEIDFVLLHLGAFLARNNDPRVAHLEA</sequence>
<dbReference type="PROSITE" id="PS51372">
    <property type="entry name" value="PRD_2"/>
    <property type="match status" value="1"/>
</dbReference>
<evidence type="ECO:0000313" key="2">
    <source>
        <dbReference type="EMBL" id="QBD82590.1"/>
    </source>
</evidence>
<accession>A0A4P6K446</accession>
<name>A0A4P6K446_KTERU</name>
<dbReference type="OrthoDB" id="3747487at2"/>
<evidence type="ECO:0000259" key="1">
    <source>
        <dbReference type="PROSITE" id="PS51372"/>
    </source>
</evidence>
<dbReference type="GO" id="GO:0006355">
    <property type="term" value="P:regulation of DNA-templated transcription"/>
    <property type="evidence" value="ECO:0007669"/>
    <property type="project" value="InterPro"/>
</dbReference>
<proteinExistence type="predicted"/>
<dbReference type="InterPro" id="IPR011608">
    <property type="entry name" value="PRD"/>
</dbReference>
<dbReference type="EMBL" id="CP035758">
    <property type="protein sequence ID" value="QBD82590.1"/>
    <property type="molecule type" value="Genomic_DNA"/>
</dbReference>
<reference evidence="2 3" key="1">
    <citation type="submission" date="2019-01" db="EMBL/GenBank/DDBJ databases">
        <title>Ktedonosporobacter rubrisoli SCAWS-G2.</title>
        <authorList>
            <person name="Huang Y."/>
            <person name="Yan B."/>
        </authorList>
    </citation>
    <scope>NUCLEOTIDE SEQUENCE [LARGE SCALE GENOMIC DNA]</scope>
    <source>
        <strain evidence="2 3">SCAWS-G2</strain>
    </source>
</reference>
<dbReference type="Proteomes" id="UP000290365">
    <property type="component" value="Chromosome"/>
</dbReference>
<organism evidence="2 3">
    <name type="scientific">Ktedonosporobacter rubrisoli</name>
    <dbReference type="NCBI Taxonomy" id="2509675"/>
    <lineage>
        <taxon>Bacteria</taxon>
        <taxon>Bacillati</taxon>
        <taxon>Chloroflexota</taxon>
        <taxon>Ktedonobacteria</taxon>
        <taxon>Ktedonobacterales</taxon>
        <taxon>Ktedonosporobacteraceae</taxon>
        <taxon>Ktedonosporobacter</taxon>
    </lineage>
</organism>
<dbReference type="SUPFAM" id="SSF63520">
    <property type="entry name" value="PTS-regulatory domain, PRD"/>
    <property type="match status" value="1"/>
</dbReference>
<dbReference type="Pfam" id="PF00874">
    <property type="entry name" value="PRD"/>
    <property type="match status" value="1"/>
</dbReference>
<keyword evidence="3" id="KW-1185">Reference proteome</keyword>
<dbReference type="AlphaFoldDB" id="A0A4P6K446"/>
<evidence type="ECO:0000313" key="3">
    <source>
        <dbReference type="Proteomes" id="UP000290365"/>
    </source>
</evidence>
<dbReference type="RefSeq" id="WP_129893659.1">
    <property type="nucleotide sequence ID" value="NZ_CP035758.1"/>
</dbReference>
<dbReference type="KEGG" id="kbs:EPA93_44150"/>
<dbReference type="Gene3D" id="1.10.1790.10">
    <property type="entry name" value="PRD domain"/>
    <property type="match status" value="1"/>
</dbReference>
<feature type="domain" description="PRD" evidence="1">
    <location>
        <begin position="17"/>
        <end position="125"/>
    </location>
</feature>
<dbReference type="InterPro" id="IPR036634">
    <property type="entry name" value="PRD_sf"/>
</dbReference>